<dbReference type="EMBL" id="JBBAXC010000008">
    <property type="protein sequence ID" value="MEI5907673.1"/>
    <property type="molecule type" value="Genomic_DNA"/>
</dbReference>
<proteinExistence type="predicted"/>
<organism evidence="1 2">
    <name type="scientific">Bacillus spongiae</name>
    <dbReference type="NCBI Taxonomy" id="2683610"/>
    <lineage>
        <taxon>Bacteria</taxon>
        <taxon>Bacillati</taxon>
        <taxon>Bacillota</taxon>
        <taxon>Bacilli</taxon>
        <taxon>Bacillales</taxon>
        <taxon>Bacillaceae</taxon>
        <taxon>Bacillus</taxon>
    </lineage>
</organism>
<dbReference type="Proteomes" id="UP001312865">
    <property type="component" value="Unassembled WGS sequence"/>
</dbReference>
<dbReference type="RefSeq" id="WP_336587113.1">
    <property type="nucleotide sequence ID" value="NZ_JBBAXC010000008.1"/>
</dbReference>
<keyword evidence="2" id="KW-1185">Reference proteome</keyword>
<reference evidence="1 2" key="1">
    <citation type="journal article" date="2018" name="J. Microbiol.">
        <title>Bacillus spongiae sp. nov., isolated from sponge of Jeju Island.</title>
        <authorList>
            <person name="Lee G.E."/>
            <person name="Im W.T."/>
            <person name="Park J.S."/>
        </authorList>
    </citation>
    <scope>NUCLEOTIDE SEQUENCE [LARGE SCALE GENOMIC DNA]</scope>
    <source>
        <strain evidence="1 2">135PIL107-10</strain>
    </source>
</reference>
<sequence>MKRRNEIKNVKAKRTLQELIPEEPNNTSNFDEVVEGFFRHCRIRGLSTYTVKYYDKD</sequence>
<comment type="caution">
    <text evidence="1">The sequence shown here is derived from an EMBL/GenBank/DDBJ whole genome shotgun (WGS) entry which is preliminary data.</text>
</comment>
<evidence type="ECO:0000313" key="2">
    <source>
        <dbReference type="Proteomes" id="UP001312865"/>
    </source>
</evidence>
<accession>A0ABU8HF44</accession>
<evidence type="ECO:0008006" key="3">
    <source>
        <dbReference type="Google" id="ProtNLM"/>
    </source>
</evidence>
<gene>
    <name evidence="1" type="ORF">WAK64_11460</name>
</gene>
<evidence type="ECO:0000313" key="1">
    <source>
        <dbReference type="EMBL" id="MEI5907673.1"/>
    </source>
</evidence>
<name>A0ABU8HF44_9BACI</name>
<protein>
    <recommendedName>
        <fullName evidence="3">Integrase SAM-like N-terminal domain-containing protein</fullName>
    </recommendedName>
</protein>